<dbReference type="InterPro" id="IPR051808">
    <property type="entry name" value="Type_IV_pilus_biogenesis"/>
</dbReference>
<keyword evidence="3 8" id="KW-0813">Transport</keyword>
<reference evidence="12 13" key="1">
    <citation type="submission" date="2016-10" db="EMBL/GenBank/DDBJ databases">
        <authorList>
            <person name="de Groot N.N."/>
        </authorList>
    </citation>
    <scope>NUCLEOTIDE SEQUENCE [LARGE SCALE GENOMIC DNA]</scope>
    <source>
        <strain evidence="12 13">CECT 7543</strain>
    </source>
</reference>
<evidence type="ECO:0000256" key="3">
    <source>
        <dbReference type="ARBA" id="ARBA00022448"/>
    </source>
</evidence>
<evidence type="ECO:0000256" key="7">
    <source>
        <dbReference type="ARBA" id="ARBA00023237"/>
    </source>
</evidence>
<evidence type="ECO:0000256" key="4">
    <source>
        <dbReference type="ARBA" id="ARBA00022729"/>
    </source>
</evidence>
<organism evidence="12 13">
    <name type="scientific">Pseudomonas arsenicoxydans</name>
    <dbReference type="NCBI Taxonomy" id="702115"/>
    <lineage>
        <taxon>Bacteria</taxon>
        <taxon>Pseudomonadati</taxon>
        <taxon>Pseudomonadota</taxon>
        <taxon>Gammaproteobacteria</taxon>
        <taxon>Pseudomonadales</taxon>
        <taxon>Pseudomonadaceae</taxon>
        <taxon>Pseudomonas</taxon>
    </lineage>
</organism>
<dbReference type="NCBIfam" id="TIGR02515">
    <property type="entry name" value="IV_pilus_PilQ"/>
    <property type="match status" value="1"/>
</dbReference>
<dbReference type="EMBL" id="LT629705">
    <property type="protein sequence ID" value="SDN54767.1"/>
    <property type="molecule type" value="Genomic_DNA"/>
</dbReference>
<dbReference type="Gene3D" id="3.30.1370.120">
    <property type="match status" value="1"/>
</dbReference>
<evidence type="ECO:0000256" key="1">
    <source>
        <dbReference type="ARBA" id="ARBA00004442"/>
    </source>
</evidence>
<keyword evidence="6" id="KW-0472">Membrane</keyword>
<keyword evidence="4 10" id="KW-0732">Signal</keyword>
<evidence type="ECO:0000256" key="5">
    <source>
        <dbReference type="ARBA" id="ARBA00022927"/>
    </source>
</evidence>
<dbReference type="Pfam" id="PF00263">
    <property type="entry name" value="Secretin"/>
    <property type="match status" value="1"/>
</dbReference>
<evidence type="ECO:0000256" key="8">
    <source>
        <dbReference type="RuleBase" id="RU004004"/>
    </source>
</evidence>
<evidence type="ECO:0000313" key="12">
    <source>
        <dbReference type="EMBL" id="SDN54767.1"/>
    </source>
</evidence>
<dbReference type="InterPro" id="IPR004846">
    <property type="entry name" value="T2SS/T3SS_dom"/>
</dbReference>
<dbReference type="InterPro" id="IPR021731">
    <property type="entry name" value="AMIN_dom"/>
</dbReference>
<dbReference type="Pfam" id="PF11741">
    <property type="entry name" value="AMIN"/>
    <property type="match status" value="2"/>
</dbReference>
<dbReference type="PROSITE" id="PS00875">
    <property type="entry name" value="T2SP_D"/>
    <property type="match status" value="1"/>
</dbReference>
<gene>
    <name evidence="12" type="ORF">SAMN04489798_0560</name>
</gene>
<dbReference type="Pfam" id="PF07660">
    <property type="entry name" value="STN"/>
    <property type="match status" value="1"/>
</dbReference>
<evidence type="ECO:0000256" key="10">
    <source>
        <dbReference type="SAM" id="SignalP"/>
    </source>
</evidence>
<evidence type="ECO:0000256" key="6">
    <source>
        <dbReference type="ARBA" id="ARBA00023136"/>
    </source>
</evidence>
<keyword evidence="7" id="KW-0998">Cell outer membrane</keyword>
<dbReference type="OrthoDB" id="9779724at2"/>
<dbReference type="InterPro" id="IPR013355">
    <property type="entry name" value="Pilus_4_PilQ"/>
</dbReference>
<dbReference type="InterPro" id="IPR001775">
    <property type="entry name" value="GspD/PilQ"/>
</dbReference>
<dbReference type="PRINTS" id="PR00811">
    <property type="entry name" value="BCTERIALGSPD"/>
</dbReference>
<name>A0A1H0CAB0_9PSED</name>
<sequence>MNRIFSTVGITLWIALLSPMVQAANLKALDVAALPGDRVELKLSFDGPPPEPHGYTTESPARIALDLPGVVNQLTSKNRDLGGGNARSATVVEANDRTRLIINLTQLTPYNARVEGNKLIVVIGQGNSAKAPRPPASAPRVATAKPAPVKAYVPTSKTIRGVDFQRGTQGEGNVVIDLSDPSIAPDIQERDGKIILGFARTQLPEPLRVRLDVKDFATPVQFVNASATGDRATISIEPSGAFDYSTYQTDNKLTVSIRPMTVDDLQKRNAERFAYTGEKLSLNFQDIDVRSVLQLIADFTNLNLVASDTVQGGITLRLQNVPWDQALDLVLKTKGLDKRKIGNVLLVAPADEIAARERQELESQKQISDLAPLRRELLQVNYAKAADIAKLFTSVTSAEAKADERGSITVDERTNNIIAYQTQDRLDELRRIVAQLDIPVRQVMIEARIVEANVDYDKSLGVRWGGSAQNKGNWNASGVSGSSTTVGTPGSTSTNSPFVDLGAAGNTSGIGIAFITDNVLLDLELTAMEKTGNGEIVSQPKVVTSDKETAKILKGTEIPYQEASSSGATSVSFKEASLSLEVTPQITPDNRIIMEVKVTKDEPDYLNKVQDVPPIKKNEVNAKVLVNDGETIVIGGVFSNTQSKVVDKVPFLGDVPYLGRLFRRDVVSEKKSELLVFLTPRIMNNQAIAVSH</sequence>
<dbReference type="InterPro" id="IPR011662">
    <property type="entry name" value="Secretin/TonB_short_N"/>
</dbReference>
<dbReference type="AlphaFoldDB" id="A0A1H0CAB0"/>
<evidence type="ECO:0000313" key="13">
    <source>
        <dbReference type="Proteomes" id="UP000198827"/>
    </source>
</evidence>
<dbReference type="GO" id="GO:0009279">
    <property type="term" value="C:cell outer membrane"/>
    <property type="evidence" value="ECO:0007669"/>
    <property type="project" value="UniProtKB-SubCell"/>
</dbReference>
<accession>A0A1H0CAB0</accession>
<dbReference type="InterPro" id="IPR004845">
    <property type="entry name" value="T2SS_GspD_CS"/>
</dbReference>
<dbReference type="Proteomes" id="UP000198827">
    <property type="component" value="Chromosome I"/>
</dbReference>
<keyword evidence="5" id="KW-0653">Protein transport</keyword>
<dbReference type="Gene3D" id="2.60.40.3470">
    <property type="match status" value="1"/>
</dbReference>
<evidence type="ECO:0000256" key="9">
    <source>
        <dbReference type="SAM" id="MobiDB-lite"/>
    </source>
</evidence>
<evidence type="ECO:0000256" key="2">
    <source>
        <dbReference type="ARBA" id="ARBA00006304"/>
    </source>
</evidence>
<comment type="subcellular location">
    <subcellularLocation>
        <location evidence="1 8">Cell outer membrane</location>
    </subcellularLocation>
</comment>
<dbReference type="RefSeq" id="WP_090176573.1">
    <property type="nucleotide sequence ID" value="NZ_LT629705.1"/>
</dbReference>
<feature type="compositionally biased region" description="Low complexity" evidence="9">
    <location>
        <begin position="477"/>
        <end position="493"/>
    </location>
</feature>
<evidence type="ECO:0000259" key="11">
    <source>
        <dbReference type="SMART" id="SM00965"/>
    </source>
</evidence>
<dbReference type="Pfam" id="PF03958">
    <property type="entry name" value="Secretin_N"/>
    <property type="match status" value="1"/>
</dbReference>
<dbReference type="InterPro" id="IPR005644">
    <property type="entry name" value="NolW-like"/>
</dbReference>
<feature type="region of interest" description="Disordered" evidence="9">
    <location>
        <begin position="473"/>
        <end position="493"/>
    </location>
</feature>
<proteinExistence type="inferred from homology"/>
<feature type="domain" description="Secretin/TonB short N-terminal" evidence="11">
    <location>
        <begin position="302"/>
        <end position="350"/>
    </location>
</feature>
<dbReference type="PANTHER" id="PTHR30604">
    <property type="entry name" value="PROTEIN TRANSPORT PROTEIN HOFQ"/>
    <property type="match status" value="1"/>
</dbReference>
<dbReference type="FunFam" id="3.30.1370.130:FF:000001">
    <property type="entry name" value="Type IV pilus secretin PilQ"/>
    <property type="match status" value="1"/>
</dbReference>
<dbReference type="InterPro" id="IPR038591">
    <property type="entry name" value="NolW-like_sf"/>
</dbReference>
<comment type="similarity">
    <text evidence="2">Belongs to the bacterial secretin family. PilQ subfamily.</text>
</comment>
<feature type="signal peptide" evidence="10">
    <location>
        <begin position="1"/>
        <end position="23"/>
    </location>
</feature>
<feature type="chain" id="PRO_5009247403" evidence="10">
    <location>
        <begin position="24"/>
        <end position="692"/>
    </location>
</feature>
<dbReference type="SMART" id="SM00965">
    <property type="entry name" value="STN"/>
    <property type="match status" value="1"/>
</dbReference>
<protein>
    <submittedName>
        <fullName evidence="12">Type IV pilus assembly protein PilQ</fullName>
    </submittedName>
</protein>
<dbReference type="PANTHER" id="PTHR30604:SF1">
    <property type="entry name" value="DNA UTILIZATION PROTEIN HOFQ"/>
    <property type="match status" value="1"/>
</dbReference>
<dbReference type="GO" id="GO:0009306">
    <property type="term" value="P:protein secretion"/>
    <property type="evidence" value="ECO:0007669"/>
    <property type="project" value="InterPro"/>
</dbReference>
<dbReference type="Gene3D" id="3.30.1370.130">
    <property type="match status" value="1"/>
</dbReference>